<dbReference type="RefSeq" id="XP_025355837.1">
    <property type="nucleotide sequence ID" value="XM_025501729.1"/>
</dbReference>
<dbReference type="STRING" id="1280837.A0A316VJ58"/>
<evidence type="ECO:0000256" key="9">
    <source>
        <dbReference type="SAM" id="MobiDB-lite"/>
    </source>
</evidence>
<feature type="compositionally biased region" description="Basic and acidic residues" evidence="9">
    <location>
        <begin position="996"/>
        <end position="1006"/>
    </location>
</feature>
<dbReference type="GO" id="GO:0007030">
    <property type="term" value="P:Golgi organization"/>
    <property type="evidence" value="ECO:0007669"/>
    <property type="project" value="TreeGrafter"/>
</dbReference>
<sequence>MSKAAFAAYEDSSSNNAGPSGSPKAYSPLLSPGSSKRPSTTRLNRLPLRRNYSGLLGSGVTNDDDALLKQLDGADDPTDWLNTALSKKANTDEGNETQSQSILQSRRGSASSLLKLDSQLAHLSTVLSISRQDTLTSMDSTMASVTDSIPKLGLELRLMRDAALVLRQNIADLRQRASAAEISRSDSNESEINGKQITEANAVLERLASLSSLLERMTAARDVLSLAESWSTLSTDVTAYLADAKFEVAAARLAKAKSSLSVFERTPEYESHKKLLDGLSTNLENRMTPTLIDAIRDRDIEHAKKFYQVFAIVNRQEQFARIWRRTRAEECLAEWVRFASSKFDERESALALLEKRFVESLLGLLEEERKIVGQVLPNNPRENVAKLVTSTLNSLEPGFVATINRVIDRQSSIAVTGAVDLHQILRRAVIRIADCVIRTDSISASAAEIGVATSPMDIKVANANDLISKSAIVTSPEVRPKPLAASNSRRLSVRRMSGIGIPKGPTSAVEQQNDLSTSPNTLALPEKPSQWEIILSLVPPPEDWEERLLEPILDLQLDYEALERNYLGESIMKHEFARTSSNEGNASGILIGSDLVIELRKMIEESTKSSTDAIRRTRQLTYGLSCDGLISGVDDIISSLISHAKDALDQRTAIALEEAQRQAHEKVSKSGKKEDDMYGMGLASSSSSSEGVEWKAFEEGMSLLSALHDVLDTIKGLEATAANQMNDLVDVFLPLPGSNPADTIKRLCTDDSGTTTAALRLLLDASKDRLRSGSLIGTLKRMRAIHSRSSKNASQPAPVLLRQARLSLLEQTKSVQRHLTNMILSPLMPHLELYAGLSIWSANRLPGSVNEYDLAMPTFSLSPTEDMSRIGETLLDLPRLLEVWSELPQFKWSVQGLTFSLASSKDIVLADALLETPVAVDQDIPDPFESSSISMSPKREKRLSLHGGSASAGLQSAGSSTSNSAVSPGQERRTTSGSHRHTPSVASIATLPARNDQNRRQAEQDLGKAGQQQNGGMADAQTALQSYLTSISLTLVSHLISLVLPSIAQLTAAGASQLAADLDYLLTILSALNVTQNITQSEDAQNADTSAMEEITGLIRSLEAWRDICKIKDQDGRRLRHLVRSGQAARGGSLGDPIDSFEGDEDKLRSLLGTHAFDMVARMRGW</sequence>
<evidence type="ECO:0000256" key="3">
    <source>
        <dbReference type="ARBA" id="ARBA00020984"/>
    </source>
</evidence>
<evidence type="ECO:0000256" key="8">
    <source>
        <dbReference type="ARBA" id="ARBA00031345"/>
    </source>
</evidence>
<protein>
    <recommendedName>
        <fullName evidence="3">Conserved oligomeric Golgi complex subunit 7</fullName>
    </recommendedName>
    <alternativeName>
        <fullName evidence="8">Component of oligomeric Golgi complex 7</fullName>
    </alternativeName>
</protein>
<feature type="compositionally biased region" description="Low complexity" evidence="9">
    <location>
        <begin position="12"/>
        <end position="23"/>
    </location>
</feature>
<accession>A0A316VJ58</accession>
<evidence type="ECO:0000256" key="1">
    <source>
        <dbReference type="ARBA" id="ARBA00004395"/>
    </source>
</evidence>
<dbReference type="InParanoid" id="A0A316VJ58"/>
<feature type="compositionally biased region" description="Low complexity" evidence="9">
    <location>
        <begin position="945"/>
        <end position="967"/>
    </location>
</feature>
<dbReference type="PANTHER" id="PTHR21443">
    <property type="entry name" value="CONSERVED OLIGOMERIC GOLGI COMPLEX COMPONENT 7"/>
    <property type="match status" value="1"/>
</dbReference>
<dbReference type="GO" id="GO:0000139">
    <property type="term" value="C:Golgi membrane"/>
    <property type="evidence" value="ECO:0007669"/>
    <property type="project" value="UniProtKB-SubCell"/>
</dbReference>
<evidence type="ECO:0000256" key="5">
    <source>
        <dbReference type="ARBA" id="ARBA00022927"/>
    </source>
</evidence>
<keyword evidence="5" id="KW-0653">Protein transport</keyword>
<keyword evidence="11" id="KW-1185">Reference proteome</keyword>
<comment type="subcellular location">
    <subcellularLocation>
        <location evidence="1">Golgi apparatus membrane</location>
        <topology evidence="1">Peripheral membrane protein</topology>
    </subcellularLocation>
</comment>
<dbReference type="GO" id="GO:0017119">
    <property type="term" value="C:Golgi transport complex"/>
    <property type="evidence" value="ECO:0007669"/>
    <property type="project" value="InterPro"/>
</dbReference>
<dbReference type="PANTHER" id="PTHR21443:SF0">
    <property type="entry name" value="CONSERVED OLIGOMERIC GOLGI COMPLEX SUBUNIT 7"/>
    <property type="match status" value="1"/>
</dbReference>
<feature type="region of interest" description="Disordered" evidence="9">
    <location>
        <begin position="664"/>
        <end position="684"/>
    </location>
</feature>
<dbReference type="AlphaFoldDB" id="A0A316VJ58"/>
<dbReference type="InterPro" id="IPR019335">
    <property type="entry name" value="COG7"/>
</dbReference>
<comment type="similarity">
    <text evidence="2">Belongs to the COG7 family.</text>
</comment>
<reference evidence="10 11" key="1">
    <citation type="journal article" date="2018" name="Mol. Biol. Evol.">
        <title>Broad Genomic Sampling Reveals a Smut Pathogenic Ancestry of the Fungal Clade Ustilaginomycotina.</title>
        <authorList>
            <person name="Kijpornyongpan T."/>
            <person name="Mondo S.J."/>
            <person name="Barry K."/>
            <person name="Sandor L."/>
            <person name="Lee J."/>
            <person name="Lipzen A."/>
            <person name="Pangilinan J."/>
            <person name="LaButti K."/>
            <person name="Hainaut M."/>
            <person name="Henrissat B."/>
            <person name="Grigoriev I.V."/>
            <person name="Spatafora J.W."/>
            <person name="Aime M.C."/>
        </authorList>
    </citation>
    <scope>NUCLEOTIDE SEQUENCE [LARGE SCALE GENOMIC DNA]</scope>
    <source>
        <strain evidence="10 11">MCA 3882</strain>
    </source>
</reference>
<proteinExistence type="inferred from homology"/>
<evidence type="ECO:0000256" key="2">
    <source>
        <dbReference type="ARBA" id="ARBA00005831"/>
    </source>
</evidence>
<evidence type="ECO:0000313" key="11">
    <source>
        <dbReference type="Proteomes" id="UP000245771"/>
    </source>
</evidence>
<feature type="region of interest" description="Disordered" evidence="9">
    <location>
        <begin position="1"/>
        <end position="48"/>
    </location>
</feature>
<dbReference type="Pfam" id="PF10191">
    <property type="entry name" value="COG7"/>
    <property type="match status" value="2"/>
</dbReference>
<dbReference type="GeneID" id="37023510"/>
<evidence type="ECO:0000256" key="7">
    <source>
        <dbReference type="ARBA" id="ARBA00023136"/>
    </source>
</evidence>
<keyword evidence="7" id="KW-0472">Membrane</keyword>
<organism evidence="10 11">
    <name type="scientific">Meira miltonrushii</name>
    <dbReference type="NCBI Taxonomy" id="1280837"/>
    <lineage>
        <taxon>Eukaryota</taxon>
        <taxon>Fungi</taxon>
        <taxon>Dikarya</taxon>
        <taxon>Basidiomycota</taxon>
        <taxon>Ustilaginomycotina</taxon>
        <taxon>Exobasidiomycetes</taxon>
        <taxon>Exobasidiales</taxon>
        <taxon>Brachybasidiaceae</taxon>
        <taxon>Meira</taxon>
    </lineage>
</organism>
<evidence type="ECO:0000256" key="6">
    <source>
        <dbReference type="ARBA" id="ARBA00023034"/>
    </source>
</evidence>
<dbReference type="EMBL" id="KZ819603">
    <property type="protein sequence ID" value="PWN35535.1"/>
    <property type="molecule type" value="Genomic_DNA"/>
</dbReference>
<dbReference type="GO" id="GO:0006886">
    <property type="term" value="P:intracellular protein transport"/>
    <property type="evidence" value="ECO:0007669"/>
    <property type="project" value="InterPro"/>
</dbReference>
<dbReference type="GO" id="GO:0006890">
    <property type="term" value="P:retrograde vesicle-mediated transport, Golgi to endoplasmic reticulum"/>
    <property type="evidence" value="ECO:0007669"/>
    <property type="project" value="TreeGrafter"/>
</dbReference>
<gene>
    <name evidence="10" type="ORF">FA14DRAFT_189485</name>
</gene>
<evidence type="ECO:0000313" key="10">
    <source>
        <dbReference type="EMBL" id="PWN35535.1"/>
    </source>
</evidence>
<feature type="compositionally biased region" description="Low complexity" evidence="9">
    <location>
        <begin position="37"/>
        <end position="48"/>
    </location>
</feature>
<feature type="region of interest" description="Disordered" evidence="9">
    <location>
        <begin position="924"/>
        <end position="1014"/>
    </location>
</feature>
<dbReference type="Proteomes" id="UP000245771">
    <property type="component" value="Unassembled WGS sequence"/>
</dbReference>
<dbReference type="OrthoDB" id="249612at2759"/>
<keyword evidence="4" id="KW-0813">Transport</keyword>
<feature type="compositionally biased region" description="Basic and acidic residues" evidence="9">
    <location>
        <begin position="664"/>
        <end position="676"/>
    </location>
</feature>
<evidence type="ECO:0000256" key="4">
    <source>
        <dbReference type="ARBA" id="ARBA00022448"/>
    </source>
</evidence>
<keyword evidence="6" id="KW-0333">Golgi apparatus</keyword>
<name>A0A316VJ58_9BASI</name>